<proteinExistence type="predicted"/>
<organism evidence="2 3">
    <name type="scientific">Streptomyces enissocaesilis</name>
    <dbReference type="NCBI Taxonomy" id="332589"/>
    <lineage>
        <taxon>Bacteria</taxon>
        <taxon>Bacillati</taxon>
        <taxon>Actinomycetota</taxon>
        <taxon>Actinomycetes</taxon>
        <taxon>Kitasatosporales</taxon>
        <taxon>Streptomycetaceae</taxon>
        <taxon>Streptomyces</taxon>
        <taxon>Streptomyces rochei group</taxon>
    </lineage>
</organism>
<sequence>MGLVPKKIDAALRSQAVRLVTEHRSEYSSERALHVQVAESLGISRESVRRWVMQHEVDAGQVAGVRTDEREELRRLRAENKRLREVNEVLKSATIFFAGELDPRNR</sequence>
<dbReference type="EMBL" id="BAAAUD010000040">
    <property type="protein sequence ID" value="GAA2951235.1"/>
    <property type="molecule type" value="Genomic_DNA"/>
</dbReference>
<dbReference type="InterPro" id="IPR009057">
    <property type="entry name" value="Homeodomain-like_sf"/>
</dbReference>
<dbReference type="InterPro" id="IPR036388">
    <property type="entry name" value="WH-like_DNA-bd_sf"/>
</dbReference>
<evidence type="ECO:0000313" key="2">
    <source>
        <dbReference type="EMBL" id="GAA2951235.1"/>
    </source>
</evidence>
<evidence type="ECO:0000256" key="1">
    <source>
        <dbReference type="SAM" id="Coils"/>
    </source>
</evidence>
<dbReference type="Pfam" id="PF01527">
    <property type="entry name" value="HTH_Tnp_1"/>
    <property type="match status" value="1"/>
</dbReference>
<reference evidence="2 3" key="1">
    <citation type="journal article" date="2019" name="Int. J. Syst. Evol. Microbiol.">
        <title>The Global Catalogue of Microorganisms (GCM) 10K type strain sequencing project: providing services to taxonomists for standard genome sequencing and annotation.</title>
        <authorList>
            <consortium name="The Broad Institute Genomics Platform"/>
            <consortium name="The Broad Institute Genome Sequencing Center for Infectious Disease"/>
            <person name="Wu L."/>
            <person name="Ma J."/>
        </authorList>
    </citation>
    <scope>NUCLEOTIDE SEQUENCE [LARGE SCALE GENOMIC DNA]</scope>
    <source>
        <strain evidence="2 3">JCM 9088</strain>
    </source>
</reference>
<comment type="caution">
    <text evidence="2">The sequence shown here is derived from an EMBL/GenBank/DDBJ whole genome shotgun (WGS) entry which is preliminary data.</text>
</comment>
<name>A0ABN3XEK1_9ACTN</name>
<keyword evidence="1" id="KW-0175">Coiled coil</keyword>
<evidence type="ECO:0000313" key="3">
    <source>
        <dbReference type="Proteomes" id="UP001500403"/>
    </source>
</evidence>
<dbReference type="Gene3D" id="1.10.10.10">
    <property type="entry name" value="Winged helix-like DNA-binding domain superfamily/Winged helix DNA-binding domain"/>
    <property type="match status" value="1"/>
</dbReference>
<feature type="coiled-coil region" evidence="1">
    <location>
        <begin position="66"/>
        <end position="93"/>
    </location>
</feature>
<dbReference type="InterPro" id="IPR002514">
    <property type="entry name" value="Transposase_8"/>
</dbReference>
<accession>A0ABN3XEK1</accession>
<protein>
    <recommendedName>
        <fullName evidence="4">Transposase</fullName>
    </recommendedName>
</protein>
<gene>
    <name evidence="2" type="ORF">GCM10010446_40570</name>
</gene>
<dbReference type="Proteomes" id="UP001500403">
    <property type="component" value="Unassembled WGS sequence"/>
</dbReference>
<dbReference type="SUPFAM" id="SSF46689">
    <property type="entry name" value="Homeodomain-like"/>
    <property type="match status" value="1"/>
</dbReference>
<keyword evidence="3" id="KW-1185">Reference proteome</keyword>
<evidence type="ECO:0008006" key="4">
    <source>
        <dbReference type="Google" id="ProtNLM"/>
    </source>
</evidence>